<comment type="caution">
    <text evidence="1">The sequence shown here is derived from an EMBL/GenBank/DDBJ whole genome shotgun (WGS) entry which is preliminary data.</text>
</comment>
<reference evidence="1 2" key="1">
    <citation type="submission" date="2019-06" db="EMBL/GenBank/DDBJ databases">
        <title>Sequencing the genomes of 1000 actinobacteria strains.</title>
        <authorList>
            <person name="Klenk H.-P."/>
        </authorList>
    </citation>
    <scope>NUCLEOTIDE SEQUENCE [LARGE SCALE GENOMIC DNA]</scope>
    <source>
        <strain evidence="1 2">DSM 4813</strain>
    </source>
</reference>
<dbReference type="SUPFAM" id="SSF47203">
    <property type="entry name" value="Acyl-CoA dehydrogenase C-terminal domain-like"/>
    <property type="match status" value="1"/>
</dbReference>
<gene>
    <name evidence="1" type="ORF">FB461_0096</name>
</gene>
<dbReference type="EMBL" id="VFOS01000001">
    <property type="protein sequence ID" value="TQL63629.1"/>
    <property type="molecule type" value="Genomic_DNA"/>
</dbReference>
<dbReference type="Gene3D" id="2.40.110.10">
    <property type="entry name" value="Butyryl-CoA Dehydrogenase, subunit A, domain 2"/>
    <property type="match status" value="1"/>
</dbReference>
<organism evidence="1 2">
    <name type="scientific">Rarobacter faecitabidus</name>
    <dbReference type="NCBI Taxonomy" id="13243"/>
    <lineage>
        <taxon>Bacteria</taxon>
        <taxon>Bacillati</taxon>
        <taxon>Actinomycetota</taxon>
        <taxon>Actinomycetes</taxon>
        <taxon>Micrococcales</taxon>
        <taxon>Rarobacteraceae</taxon>
        <taxon>Rarobacter</taxon>
    </lineage>
</organism>
<evidence type="ECO:0000313" key="1">
    <source>
        <dbReference type="EMBL" id="TQL63629.1"/>
    </source>
</evidence>
<dbReference type="AlphaFoldDB" id="A0A542ZTN1"/>
<dbReference type="GO" id="GO:0016627">
    <property type="term" value="F:oxidoreductase activity, acting on the CH-CH group of donors"/>
    <property type="evidence" value="ECO:0007669"/>
    <property type="project" value="InterPro"/>
</dbReference>
<evidence type="ECO:0000313" key="2">
    <source>
        <dbReference type="Proteomes" id="UP000315389"/>
    </source>
</evidence>
<evidence type="ECO:0008006" key="3">
    <source>
        <dbReference type="Google" id="ProtNLM"/>
    </source>
</evidence>
<proteinExistence type="predicted"/>
<dbReference type="InterPro" id="IPR036250">
    <property type="entry name" value="AcylCo_DH-like_C"/>
</dbReference>
<name>A0A542ZTN1_RARFA</name>
<keyword evidence="2" id="KW-1185">Reference proteome</keyword>
<sequence length="348" mass="36792">MTTTTPARVRLVTRTASGPVPALLANDVNEALTAVRAWPDTPRPGEGATAELWETLATVAATDLAVARAVEPHLDALAILHQAGVTEFARVPPAQLTWGVFAAEGPAGRVLATPGNHSDETWRLTGAKPWCSLADRLDAALITAFVPSGERRLFAIDLRAGGITLSTDRWVSRGLSEIPSVGIALANVAGRPVGDTGWYLTRPGFEWGGMGVAACWYGGAVGLARTVFAAVSERDDQDLLMAGLGRIDEQLTAARTALAHAAGLVDGEQGRRREVMRVAAKRVRAVVARACEDVLATSAHVLGPAPLTMDEDHAKRVADLQVYVRQHHGERDLAALGRALVTDGPAPW</sequence>
<dbReference type="InterPro" id="IPR046373">
    <property type="entry name" value="Acyl-CoA_Oxase/DH_mid-dom_sf"/>
</dbReference>
<dbReference type="Proteomes" id="UP000315389">
    <property type="component" value="Unassembled WGS sequence"/>
</dbReference>
<dbReference type="SUPFAM" id="SSF56645">
    <property type="entry name" value="Acyl-CoA dehydrogenase NM domain-like"/>
    <property type="match status" value="1"/>
</dbReference>
<accession>A0A542ZTN1</accession>
<protein>
    <recommendedName>
        <fullName evidence="3">Alkylation response protein AidB-like acyl-CoA dehydrogenase</fullName>
    </recommendedName>
</protein>
<dbReference type="InterPro" id="IPR009100">
    <property type="entry name" value="AcylCoA_DH/oxidase_NM_dom_sf"/>
</dbReference>
<dbReference type="OrthoDB" id="107064at2"/>
<dbReference type="RefSeq" id="WP_142117940.1">
    <property type="nucleotide sequence ID" value="NZ_BAAASV010000002.1"/>
</dbReference>